<evidence type="ECO:0000259" key="1">
    <source>
        <dbReference type="Pfam" id="PF12726"/>
    </source>
</evidence>
<accession>A0A9P8JJV4</accession>
<keyword evidence="3" id="KW-1185">Reference proteome</keyword>
<sequence length="174" mass="19773">MADVVAEIEDLKALPSNQHWFCPRASDDDNFVYFDEDNLNPVPQETETQKKARHAKVEEARQLKKKVLQACQILAFDGETALQLGSTLKSLLKLQLQRCTVCVREYHRGRQELKHDLEAQYDANVVASFMQVFDQMNTERIAAGLDSATSTLLDLAPQERSIASLPQEEMYALF</sequence>
<evidence type="ECO:0000313" key="3">
    <source>
        <dbReference type="Proteomes" id="UP000729357"/>
    </source>
</evidence>
<reference evidence="2" key="2">
    <citation type="submission" date="2021-08" db="EMBL/GenBank/DDBJ databases">
        <authorList>
            <person name="Gostincar C."/>
            <person name="Sun X."/>
            <person name="Song Z."/>
            <person name="Gunde-Cimerman N."/>
        </authorList>
    </citation>
    <scope>NUCLEOTIDE SEQUENCE</scope>
    <source>
        <strain evidence="2">EXF-9298</strain>
    </source>
</reference>
<dbReference type="EMBL" id="JAHFXS010005494">
    <property type="protein sequence ID" value="KAG9940053.1"/>
    <property type="molecule type" value="Genomic_DNA"/>
</dbReference>
<dbReference type="Pfam" id="PF12726">
    <property type="entry name" value="SEN1_N"/>
    <property type="match status" value="1"/>
</dbReference>
<evidence type="ECO:0000313" key="2">
    <source>
        <dbReference type="EMBL" id="KAG9940053.1"/>
    </source>
</evidence>
<dbReference type="Proteomes" id="UP000729357">
    <property type="component" value="Unassembled WGS sequence"/>
</dbReference>
<reference evidence="2" key="1">
    <citation type="journal article" date="2021" name="J Fungi (Basel)">
        <title>Virulence traits and population genomics of the black yeast Aureobasidium melanogenum.</title>
        <authorList>
            <person name="Cernosa A."/>
            <person name="Sun X."/>
            <person name="Gostincar C."/>
            <person name="Fang C."/>
            <person name="Gunde-Cimerman N."/>
            <person name="Song Z."/>
        </authorList>
    </citation>
    <scope>NUCLEOTIDE SEQUENCE</scope>
    <source>
        <strain evidence="2">EXF-9298</strain>
    </source>
</reference>
<name>A0A9P8JJV4_AURME</name>
<feature type="domain" description="Helicase Sen1 N-terminal" evidence="1">
    <location>
        <begin position="90"/>
        <end position="167"/>
    </location>
</feature>
<comment type="caution">
    <text evidence="2">The sequence shown here is derived from an EMBL/GenBank/DDBJ whole genome shotgun (WGS) entry which is preliminary data.</text>
</comment>
<protein>
    <recommendedName>
        <fullName evidence="1">Helicase Sen1 N-terminal domain-containing protein</fullName>
    </recommendedName>
</protein>
<gene>
    <name evidence="2" type="ORF">KCU98_g19242</name>
</gene>
<feature type="non-terminal residue" evidence="2">
    <location>
        <position position="174"/>
    </location>
</feature>
<dbReference type="InterPro" id="IPR024481">
    <property type="entry name" value="Helicase_Sen1_N"/>
</dbReference>
<organism evidence="2 3">
    <name type="scientific">Aureobasidium melanogenum</name>
    <name type="common">Aureobasidium pullulans var. melanogenum</name>
    <dbReference type="NCBI Taxonomy" id="46634"/>
    <lineage>
        <taxon>Eukaryota</taxon>
        <taxon>Fungi</taxon>
        <taxon>Dikarya</taxon>
        <taxon>Ascomycota</taxon>
        <taxon>Pezizomycotina</taxon>
        <taxon>Dothideomycetes</taxon>
        <taxon>Dothideomycetidae</taxon>
        <taxon>Dothideales</taxon>
        <taxon>Saccotheciaceae</taxon>
        <taxon>Aureobasidium</taxon>
    </lineage>
</organism>
<proteinExistence type="predicted"/>
<dbReference type="AlphaFoldDB" id="A0A9P8JJV4"/>